<feature type="domain" description="SpoVT-AbrB" evidence="2">
    <location>
        <begin position="3"/>
        <end position="48"/>
    </location>
</feature>
<evidence type="ECO:0000313" key="4">
    <source>
        <dbReference type="Proteomes" id="UP001139125"/>
    </source>
</evidence>
<dbReference type="InterPro" id="IPR013432">
    <property type="entry name" value="Doc_partner"/>
</dbReference>
<dbReference type="Gene3D" id="2.10.260.10">
    <property type="match status" value="1"/>
</dbReference>
<sequence>METKIRKIGNSLGVTLPKQLIDELHLKSGDKLTIEKKGANLELKPIDPEFEEWAEAYRQANTDYKEVLKELAK</sequence>
<dbReference type="SUPFAM" id="SSF89447">
    <property type="entry name" value="AbrB/MazE/MraZ-like"/>
    <property type="match status" value="1"/>
</dbReference>
<evidence type="ECO:0000259" key="2">
    <source>
        <dbReference type="PROSITE" id="PS51740"/>
    </source>
</evidence>
<protein>
    <submittedName>
        <fullName evidence="3">AbrB/MazE/SpoVT family DNA-binding domain-containing protein</fullName>
    </submittedName>
</protein>
<dbReference type="Proteomes" id="UP001139125">
    <property type="component" value="Unassembled WGS sequence"/>
</dbReference>
<keyword evidence="4" id="KW-1185">Reference proteome</keyword>
<dbReference type="InterPro" id="IPR037914">
    <property type="entry name" value="SpoVT-AbrB_sf"/>
</dbReference>
<comment type="caution">
    <text evidence="3">The sequence shown here is derived from an EMBL/GenBank/DDBJ whole genome shotgun (WGS) entry which is preliminary data.</text>
</comment>
<evidence type="ECO:0000256" key="1">
    <source>
        <dbReference type="PROSITE-ProRule" id="PRU01076"/>
    </source>
</evidence>
<evidence type="ECO:0000313" key="3">
    <source>
        <dbReference type="EMBL" id="MCP9292088.1"/>
    </source>
</evidence>
<reference evidence="3" key="1">
    <citation type="submission" date="2022-06" db="EMBL/GenBank/DDBJ databases">
        <title>Gracilimonas sp. CAU 1638 isolated from sea sediment.</title>
        <authorList>
            <person name="Kim W."/>
        </authorList>
    </citation>
    <scope>NUCLEOTIDE SEQUENCE</scope>
    <source>
        <strain evidence="3">CAU 1638</strain>
    </source>
</reference>
<dbReference type="RefSeq" id="WP_255134962.1">
    <property type="nucleotide sequence ID" value="NZ_JANDBC010000002.1"/>
</dbReference>
<accession>A0A9X2L498</accession>
<dbReference type="InterPro" id="IPR007159">
    <property type="entry name" value="SpoVT-AbrB_dom"/>
</dbReference>
<dbReference type="EMBL" id="JANDBC010000002">
    <property type="protein sequence ID" value="MCP9292088.1"/>
    <property type="molecule type" value="Genomic_DNA"/>
</dbReference>
<keyword evidence="1 3" id="KW-0238">DNA-binding</keyword>
<dbReference type="SMART" id="SM00966">
    <property type="entry name" value="SpoVT_AbrB"/>
    <property type="match status" value="1"/>
</dbReference>
<organism evidence="3 4">
    <name type="scientific">Gracilimonas sediminicola</name>
    <dbReference type="NCBI Taxonomy" id="2952158"/>
    <lineage>
        <taxon>Bacteria</taxon>
        <taxon>Pseudomonadati</taxon>
        <taxon>Balneolota</taxon>
        <taxon>Balneolia</taxon>
        <taxon>Balneolales</taxon>
        <taxon>Balneolaceae</taxon>
        <taxon>Gracilimonas</taxon>
    </lineage>
</organism>
<dbReference type="NCBIfam" id="TIGR02609">
    <property type="entry name" value="doc_partner"/>
    <property type="match status" value="1"/>
</dbReference>
<dbReference type="GO" id="GO:0003677">
    <property type="term" value="F:DNA binding"/>
    <property type="evidence" value="ECO:0007669"/>
    <property type="project" value="UniProtKB-UniRule"/>
</dbReference>
<gene>
    <name evidence="3" type="ORF">NM125_10910</name>
</gene>
<dbReference type="Pfam" id="PF04014">
    <property type="entry name" value="MazE_antitoxin"/>
    <property type="match status" value="1"/>
</dbReference>
<dbReference type="AlphaFoldDB" id="A0A9X2L498"/>
<dbReference type="PROSITE" id="PS51740">
    <property type="entry name" value="SPOVT_ABRB"/>
    <property type="match status" value="1"/>
</dbReference>
<name>A0A9X2L498_9BACT</name>
<proteinExistence type="predicted"/>